<organism evidence="1 2">
    <name type="scientific">Rotaria magnacalcarata</name>
    <dbReference type="NCBI Taxonomy" id="392030"/>
    <lineage>
        <taxon>Eukaryota</taxon>
        <taxon>Metazoa</taxon>
        <taxon>Spiralia</taxon>
        <taxon>Gnathifera</taxon>
        <taxon>Rotifera</taxon>
        <taxon>Eurotatoria</taxon>
        <taxon>Bdelloidea</taxon>
        <taxon>Philodinida</taxon>
        <taxon>Philodinidae</taxon>
        <taxon>Rotaria</taxon>
    </lineage>
</organism>
<proteinExistence type="predicted"/>
<comment type="caution">
    <text evidence="1">The sequence shown here is derived from an EMBL/GenBank/DDBJ whole genome shotgun (WGS) entry which is preliminary data.</text>
</comment>
<evidence type="ECO:0000313" key="2">
    <source>
        <dbReference type="Proteomes" id="UP000681967"/>
    </source>
</evidence>
<feature type="non-terminal residue" evidence="1">
    <location>
        <position position="11"/>
    </location>
</feature>
<name>A0A8S3GMW2_9BILA</name>
<accession>A0A8S3GMW2</accession>
<dbReference type="EMBL" id="CAJOBH010268336">
    <property type="protein sequence ID" value="CAF5162809.1"/>
    <property type="molecule type" value="Genomic_DNA"/>
</dbReference>
<gene>
    <name evidence="1" type="ORF">BYL167_LOCUS75090</name>
</gene>
<reference evidence="1" key="1">
    <citation type="submission" date="2021-02" db="EMBL/GenBank/DDBJ databases">
        <authorList>
            <person name="Nowell W R."/>
        </authorList>
    </citation>
    <scope>NUCLEOTIDE SEQUENCE</scope>
</reference>
<protein>
    <submittedName>
        <fullName evidence="1">Uncharacterized protein</fullName>
    </submittedName>
</protein>
<dbReference type="Proteomes" id="UP000681967">
    <property type="component" value="Unassembled WGS sequence"/>
</dbReference>
<evidence type="ECO:0000313" key="1">
    <source>
        <dbReference type="EMBL" id="CAF5162809.1"/>
    </source>
</evidence>
<sequence length="11" mass="1281">MVRVTSDFVVQ</sequence>